<accession>A0A8J7LLE4</accession>
<dbReference type="AlphaFoldDB" id="A0A8J7LLE4"/>
<organism evidence="2 3">
    <name type="scientific">Halocynthiibacter styelae</name>
    <dbReference type="NCBI Taxonomy" id="2761955"/>
    <lineage>
        <taxon>Bacteria</taxon>
        <taxon>Pseudomonadati</taxon>
        <taxon>Pseudomonadota</taxon>
        <taxon>Alphaproteobacteria</taxon>
        <taxon>Rhodobacterales</taxon>
        <taxon>Paracoccaceae</taxon>
        <taxon>Halocynthiibacter</taxon>
    </lineage>
</organism>
<dbReference type="RefSeq" id="WP_157947039.1">
    <property type="nucleotide sequence ID" value="NZ_JADCKQ010000009.1"/>
</dbReference>
<keyword evidence="3" id="KW-1185">Reference proteome</keyword>
<feature type="signal peptide" evidence="1">
    <location>
        <begin position="1"/>
        <end position="20"/>
    </location>
</feature>
<name>A0A8J7LLE4_9RHOB</name>
<feature type="chain" id="PRO_5035151454" evidence="1">
    <location>
        <begin position="21"/>
        <end position="132"/>
    </location>
</feature>
<sequence length="132" mass="14697">MKKLLLVAASLMSFAGAAQAERLVCHFPEDNRARGWVKPVVIFDVEADGSVIVADDVLMNYGDGPTQANVRTNSARRLTVTWDVDTQDRLGQRSRLRYSAFIKRPSLEARIQMTPRGYNSLPGVSGQCQRED</sequence>
<dbReference type="Proteomes" id="UP000640583">
    <property type="component" value="Unassembled WGS sequence"/>
</dbReference>
<dbReference type="EMBL" id="JADCKQ010000009">
    <property type="protein sequence ID" value="MBI1494484.1"/>
    <property type="molecule type" value="Genomic_DNA"/>
</dbReference>
<evidence type="ECO:0000313" key="2">
    <source>
        <dbReference type="EMBL" id="MBI1494484.1"/>
    </source>
</evidence>
<evidence type="ECO:0000256" key="1">
    <source>
        <dbReference type="SAM" id="SignalP"/>
    </source>
</evidence>
<reference evidence="2" key="1">
    <citation type="submission" date="2020-10" db="EMBL/GenBank/DDBJ databases">
        <title>Paenihalocynthiibacter styelae gen. nov., sp. nov., isolated from stalked sea squirt Styela clava.</title>
        <authorList>
            <person name="Kim Y.-O."/>
            <person name="Yoon J.-H."/>
        </authorList>
    </citation>
    <scope>NUCLEOTIDE SEQUENCE</scope>
    <source>
        <strain evidence="2">MYP1-1</strain>
    </source>
</reference>
<proteinExistence type="predicted"/>
<keyword evidence="1" id="KW-0732">Signal</keyword>
<protein>
    <submittedName>
        <fullName evidence="2">Uncharacterized protein</fullName>
    </submittedName>
</protein>
<comment type="caution">
    <text evidence="2">The sequence shown here is derived from an EMBL/GenBank/DDBJ whole genome shotgun (WGS) entry which is preliminary data.</text>
</comment>
<gene>
    <name evidence="2" type="ORF">H1D41_12625</name>
</gene>
<evidence type="ECO:0000313" key="3">
    <source>
        <dbReference type="Proteomes" id="UP000640583"/>
    </source>
</evidence>